<dbReference type="AlphaFoldDB" id="A0A1I0XKZ6"/>
<dbReference type="RefSeq" id="WP_092065037.1">
    <property type="nucleotide sequence ID" value="NZ_FOJU01000003.1"/>
</dbReference>
<evidence type="ECO:0000313" key="3">
    <source>
        <dbReference type="Proteomes" id="UP000198796"/>
    </source>
</evidence>
<feature type="transmembrane region" description="Helical" evidence="1">
    <location>
        <begin position="137"/>
        <end position="162"/>
    </location>
</feature>
<evidence type="ECO:0000313" key="2">
    <source>
        <dbReference type="EMBL" id="SFB01799.1"/>
    </source>
</evidence>
<feature type="transmembrane region" description="Helical" evidence="1">
    <location>
        <begin position="109"/>
        <end position="131"/>
    </location>
</feature>
<feature type="transmembrane region" description="Helical" evidence="1">
    <location>
        <begin position="12"/>
        <end position="29"/>
    </location>
</feature>
<accession>A0A1I0XKZ6</accession>
<keyword evidence="1" id="KW-0472">Membrane</keyword>
<dbReference type="STRING" id="871651.SAMN05421688_2414"/>
<name>A0A1I0XKZ6_9RHOB</name>
<keyword evidence="1" id="KW-0812">Transmembrane</keyword>
<organism evidence="2 3">
    <name type="scientific">Poseidonocella pacifica</name>
    <dbReference type="NCBI Taxonomy" id="871651"/>
    <lineage>
        <taxon>Bacteria</taxon>
        <taxon>Pseudomonadati</taxon>
        <taxon>Pseudomonadota</taxon>
        <taxon>Alphaproteobacteria</taxon>
        <taxon>Rhodobacterales</taxon>
        <taxon>Roseobacteraceae</taxon>
        <taxon>Poseidonocella</taxon>
    </lineage>
</organism>
<keyword evidence="3" id="KW-1185">Reference proteome</keyword>
<gene>
    <name evidence="2" type="ORF">SAMN05421688_2414</name>
</gene>
<sequence>MAERDAWHTWASRGLFAFIALGIMFFHLLPLETTPRGWAAPDLMLATTIAWTIRRPDHLPVLLVALLFLIEDLLYQRPPGLWPALMVLLTERLRLGEAGYRTMPFLQEWFYTAFLMAASVTLYHVLLSVFFVDRPPLGLSLFQTGATILFYPAVVGALHFLIGIRKLSPGESETSGVRS</sequence>
<keyword evidence="1" id="KW-1133">Transmembrane helix</keyword>
<evidence type="ECO:0000256" key="1">
    <source>
        <dbReference type="SAM" id="Phobius"/>
    </source>
</evidence>
<proteinExistence type="predicted"/>
<dbReference type="EMBL" id="FOJU01000003">
    <property type="protein sequence ID" value="SFB01799.1"/>
    <property type="molecule type" value="Genomic_DNA"/>
</dbReference>
<reference evidence="2 3" key="1">
    <citation type="submission" date="2016-10" db="EMBL/GenBank/DDBJ databases">
        <authorList>
            <person name="de Groot N.N."/>
        </authorList>
    </citation>
    <scope>NUCLEOTIDE SEQUENCE [LARGE SCALE GENOMIC DNA]</scope>
    <source>
        <strain evidence="2 3">DSM 29316</strain>
    </source>
</reference>
<dbReference type="Proteomes" id="UP000198796">
    <property type="component" value="Unassembled WGS sequence"/>
</dbReference>
<protein>
    <submittedName>
        <fullName evidence="2">Rod shape-determining protein MreD</fullName>
    </submittedName>
</protein>
<dbReference type="OrthoDB" id="7629477at2"/>